<name>A0A0P8WPA9_9CLOT</name>
<keyword evidence="2" id="KW-1185">Reference proteome</keyword>
<dbReference type="InterPro" id="IPR029063">
    <property type="entry name" value="SAM-dependent_MTases_sf"/>
</dbReference>
<proteinExistence type="predicted"/>
<gene>
    <name evidence="1" type="ORF">OXPF_20150</name>
</gene>
<comment type="caution">
    <text evidence="1">The sequence shown here is derived from an EMBL/GenBank/DDBJ whole genome shotgun (WGS) entry which is preliminary data.</text>
</comment>
<evidence type="ECO:0000313" key="1">
    <source>
        <dbReference type="EMBL" id="KPU44396.1"/>
    </source>
</evidence>
<dbReference type="Gene3D" id="3.40.50.150">
    <property type="entry name" value="Vaccinia Virus protein VP39"/>
    <property type="match status" value="1"/>
</dbReference>
<evidence type="ECO:0000313" key="2">
    <source>
        <dbReference type="Proteomes" id="UP000050326"/>
    </source>
</evidence>
<accession>A0A0P8WPA9</accession>
<evidence type="ECO:0008006" key="3">
    <source>
        <dbReference type="Google" id="ProtNLM"/>
    </source>
</evidence>
<dbReference type="EMBL" id="LKET01000031">
    <property type="protein sequence ID" value="KPU44396.1"/>
    <property type="molecule type" value="Genomic_DNA"/>
</dbReference>
<organism evidence="1 2">
    <name type="scientific">Oxobacter pfennigii</name>
    <dbReference type="NCBI Taxonomy" id="36849"/>
    <lineage>
        <taxon>Bacteria</taxon>
        <taxon>Bacillati</taxon>
        <taxon>Bacillota</taxon>
        <taxon>Clostridia</taxon>
        <taxon>Eubacteriales</taxon>
        <taxon>Clostridiaceae</taxon>
        <taxon>Oxobacter</taxon>
    </lineage>
</organism>
<dbReference type="SUPFAM" id="SSF53335">
    <property type="entry name" value="S-adenosyl-L-methionine-dependent methyltransferases"/>
    <property type="match status" value="1"/>
</dbReference>
<reference evidence="1 2" key="1">
    <citation type="submission" date="2015-09" db="EMBL/GenBank/DDBJ databases">
        <title>Genome sequence of Oxobacter pfennigii DSM 3222.</title>
        <authorList>
            <person name="Poehlein A."/>
            <person name="Bengelsdorf F.R."/>
            <person name="Schiel-Bengelsdorf B."/>
            <person name="Duerre P."/>
            <person name="Daniel R."/>
        </authorList>
    </citation>
    <scope>NUCLEOTIDE SEQUENCE [LARGE SCALE GENOMIC DNA]</scope>
    <source>
        <strain evidence="1 2">DSM 3222</strain>
    </source>
</reference>
<protein>
    <recommendedName>
        <fullName evidence="3">Methyltransferase domain protein</fullName>
    </recommendedName>
</protein>
<dbReference type="STRING" id="36849.OXPF_20150"/>
<dbReference type="Proteomes" id="UP000050326">
    <property type="component" value="Unassembled WGS sequence"/>
</dbReference>
<sequence length="357" mass="40886">MNLKQLDFSLPEIQKILTFQRLTGGKADEYKKMYLSLLESKEEQIIQAQQKYEKMSYYLKETINSLKSGEMNRSGKLGFPLSSVGMLQCPCCGAALNISAGTIENNMLIEGSIKCKCGYSAIIQDGIYIDEKAARQKLLYGKPMPDGKEYLRVASPGFINFRYKGMGILIDSMHKHCKEPEYIMEFNLCVGYFLNQYIKHIPGNAIYILVDYDKDRIAHLKSSLETGNEHKNFIFLCCDVDGIPLRNSSIDIIIDYWMTKDFAQSNNQPLLDIVLPFLKHGGLLAGIYPNLHKVKGIDNTLPQIEDYFNREKILKKLTDLNLKQLDVADMGPVIEKNRYNMDIYDREIYQTIYVGKK</sequence>
<dbReference type="AlphaFoldDB" id="A0A0P8WPA9"/>